<dbReference type="Gene3D" id="2.170.130.10">
    <property type="entry name" value="TonB-dependent receptor, plug domain"/>
    <property type="match status" value="1"/>
</dbReference>
<keyword evidence="12 19" id="KW-0675">Receptor</keyword>
<keyword evidence="13 14" id="KW-0998">Cell outer membrane</keyword>
<evidence type="ECO:0000256" key="8">
    <source>
        <dbReference type="ARBA" id="ARBA00023004"/>
    </source>
</evidence>
<evidence type="ECO:0000256" key="10">
    <source>
        <dbReference type="ARBA" id="ARBA00023077"/>
    </source>
</evidence>
<feature type="domain" description="TonB-dependent receptor plug" evidence="18">
    <location>
        <begin position="57"/>
        <end position="153"/>
    </location>
</feature>
<dbReference type="Proteomes" id="UP000252884">
    <property type="component" value="Unassembled WGS sequence"/>
</dbReference>
<dbReference type="InterPro" id="IPR036942">
    <property type="entry name" value="Beta-barrel_TonB_sf"/>
</dbReference>
<evidence type="ECO:0000256" key="11">
    <source>
        <dbReference type="ARBA" id="ARBA00023136"/>
    </source>
</evidence>
<evidence type="ECO:0000256" key="14">
    <source>
        <dbReference type="PROSITE-ProRule" id="PRU01360"/>
    </source>
</evidence>
<evidence type="ECO:0000259" key="17">
    <source>
        <dbReference type="Pfam" id="PF00593"/>
    </source>
</evidence>
<evidence type="ECO:0000259" key="18">
    <source>
        <dbReference type="Pfam" id="PF07715"/>
    </source>
</evidence>
<protein>
    <submittedName>
        <fullName evidence="19">Iron complex outermembrane receptor protein</fullName>
    </submittedName>
</protein>
<dbReference type="EMBL" id="QPJK01000017">
    <property type="protein sequence ID" value="RCW63785.1"/>
    <property type="molecule type" value="Genomic_DNA"/>
</dbReference>
<dbReference type="PANTHER" id="PTHR32552:SF82">
    <property type="entry name" value="FCUA PROTEIN"/>
    <property type="match status" value="1"/>
</dbReference>
<evidence type="ECO:0000256" key="15">
    <source>
        <dbReference type="PROSITE-ProRule" id="PRU10144"/>
    </source>
</evidence>
<evidence type="ECO:0000313" key="19">
    <source>
        <dbReference type="EMBL" id="RCW63785.1"/>
    </source>
</evidence>
<dbReference type="SUPFAM" id="SSF56935">
    <property type="entry name" value="Porins"/>
    <property type="match status" value="1"/>
</dbReference>
<proteinExistence type="inferred from homology"/>
<dbReference type="InterPro" id="IPR010917">
    <property type="entry name" value="TonB_rcpt_CS"/>
</dbReference>
<keyword evidence="11 14" id="KW-0472">Membrane</keyword>
<dbReference type="PROSITE" id="PS01156">
    <property type="entry name" value="TONB_DEPENDENT_REC_2"/>
    <property type="match status" value="1"/>
</dbReference>
<dbReference type="GO" id="GO:0009279">
    <property type="term" value="C:cell outer membrane"/>
    <property type="evidence" value="ECO:0007669"/>
    <property type="project" value="UniProtKB-SubCell"/>
</dbReference>
<evidence type="ECO:0000256" key="5">
    <source>
        <dbReference type="ARBA" id="ARBA00022496"/>
    </source>
</evidence>
<keyword evidence="9" id="KW-0406">Ion transport</keyword>
<evidence type="ECO:0000256" key="16">
    <source>
        <dbReference type="RuleBase" id="RU003357"/>
    </source>
</evidence>
<keyword evidence="20" id="KW-1185">Reference proteome</keyword>
<evidence type="ECO:0000256" key="4">
    <source>
        <dbReference type="ARBA" id="ARBA00022452"/>
    </source>
</evidence>
<feature type="short sequence motif" description="TonB C-terminal box" evidence="15">
    <location>
        <begin position="671"/>
        <end position="688"/>
    </location>
</feature>
<dbReference type="GO" id="GO:0015344">
    <property type="term" value="F:siderophore uptake transmembrane transporter activity"/>
    <property type="evidence" value="ECO:0007669"/>
    <property type="project" value="TreeGrafter"/>
</dbReference>
<evidence type="ECO:0000256" key="13">
    <source>
        <dbReference type="ARBA" id="ARBA00023237"/>
    </source>
</evidence>
<keyword evidence="6 14" id="KW-0812">Transmembrane</keyword>
<dbReference type="Pfam" id="PF07715">
    <property type="entry name" value="Plug"/>
    <property type="match status" value="1"/>
</dbReference>
<dbReference type="InterPro" id="IPR039426">
    <property type="entry name" value="TonB-dep_rcpt-like"/>
</dbReference>
<dbReference type="CDD" id="cd01347">
    <property type="entry name" value="ligand_gated_channel"/>
    <property type="match status" value="1"/>
</dbReference>
<dbReference type="GO" id="GO:0015891">
    <property type="term" value="P:siderophore transport"/>
    <property type="evidence" value="ECO:0007669"/>
    <property type="project" value="InterPro"/>
</dbReference>
<organism evidence="19 20">
    <name type="scientific">Pseudorhodoferax soli</name>
    <dbReference type="NCBI Taxonomy" id="545864"/>
    <lineage>
        <taxon>Bacteria</taxon>
        <taxon>Pseudomonadati</taxon>
        <taxon>Pseudomonadota</taxon>
        <taxon>Betaproteobacteria</taxon>
        <taxon>Burkholderiales</taxon>
        <taxon>Comamonadaceae</taxon>
    </lineage>
</organism>
<evidence type="ECO:0000256" key="9">
    <source>
        <dbReference type="ARBA" id="ARBA00023065"/>
    </source>
</evidence>
<dbReference type="Gene3D" id="2.40.170.20">
    <property type="entry name" value="TonB-dependent receptor, beta-barrel domain"/>
    <property type="match status" value="1"/>
</dbReference>
<evidence type="ECO:0000256" key="3">
    <source>
        <dbReference type="ARBA" id="ARBA00022448"/>
    </source>
</evidence>
<comment type="caution">
    <text evidence="19">The sequence shown here is derived from an EMBL/GenBank/DDBJ whole genome shotgun (WGS) entry which is preliminary data.</text>
</comment>
<evidence type="ECO:0000256" key="12">
    <source>
        <dbReference type="ARBA" id="ARBA00023170"/>
    </source>
</evidence>
<keyword evidence="7" id="KW-0732">Signal</keyword>
<keyword evidence="10 16" id="KW-0798">TonB box</keyword>
<dbReference type="NCBIfam" id="TIGR01783">
    <property type="entry name" value="TonB-siderophor"/>
    <property type="match status" value="1"/>
</dbReference>
<gene>
    <name evidence="19" type="ORF">DES41_1173</name>
</gene>
<feature type="domain" description="TonB-dependent receptor-like beta-barrel" evidence="17">
    <location>
        <begin position="268"/>
        <end position="660"/>
    </location>
</feature>
<keyword evidence="5" id="KW-0410">Iron transport</keyword>
<evidence type="ECO:0000256" key="1">
    <source>
        <dbReference type="ARBA" id="ARBA00004571"/>
    </source>
</evidence>
<name>A0A368X7J1_9BURK</name>
<reference evidence="19 20" key="1">
    <citation type="submission" date="2018-07" db="EMBL/GenBank/DDBJ databases">
        <title>Genomic Encyclopedia of Type Strains, Phase IV (KMG-IV): sequencing the most valuable type-strain genomes for metagenomic binning, comparative biology and taxonomic classification.</title>
        <authorList>
            <person name="Goeker M."/>
        </authorList>
    </citation>
    <scope>NUCLEOTIDE SEQUENCE [LARGE SCALE GENOMIC DNA]</scope>
    <source>
        <strain evidence="19 20">DSM 21634</strain>
    </source>
</reference>
<accession>A0A368X7J1</accession>
<evidence type="ECO:0000256" key="7">
    <source>
        <dbReference type="ARBA" id="ARBA00022729"/>
    </source>
</evidence>
<evidence type="ECO:0000256" key="2">
    <source>
        <dbReference type="ARBA" id="ARBA00009810"/>
    </source>
</evidence>
<sequence length="688" mass="74232">MAIASVGALAQTAPGSAQLKEVTVSDQAEAIGNLQKTYSGGQLARGGSLGILGTTDLMNVPFSTTNYTAELIQNQQALTVADVVMNDASVRNLTSRGGFGDDFQIRGFTVPNGDVGFNGLYGLAPTTRIPLEMTERVEVLKGPGAFLNGMSPTGNIGGGINIVTKRAGDIPLTRLTGTYMGQAQFGTHLDVGRRFGQDNEWGVRVNGVWRNGEGNVDGGRQRLGLASLGLDYAGSGLRWSLDAMSSRGKTVEFRPQISFASTVTRPIDPPSPRSNWYPGTDLKDNVDLVSTRLEYDIDDRTTVWGGVGYSEVDYQQVFPRAVGGLRQDGSFTVTNNWYDYYGKTTAADAGLRTRFSTGSVKHTVALGVNLLEQEAGNLFTTGASTPSSIYNPTPLIPMVGVRGEPVKSNELHQYGIALVDTMAFANDRVLLTLGVRDQTIEQESFGTNPTPYKRSATSPLAGLVVKPVNNVSIYTNYTAGLVRGGVAPEGTDNEGQLFPPQKSRQIELGVKVDWGRLMTQVALYQIKRPASLTENNIYSFDGEQRNRGLELTAYGEVLRGLRAMASMAFNDAKLTRTAPANQGNNAPGVPDRTFNLGLDWDTPWVPGLSVNGRVIHTSSVYTSPANTLNMPSWTRLDLGARYATRISGKPVTLRANLENVFDRDYWITSTYVTVGAPRTLMLSASVDF</sequence>
<keyword evidence="3 14" id="KW-0813">Transport</keyword>
<evidence type="ECO:0000313" key="20">
    <source>
        <dbReference type="Proteomes" id="UP000252884"/>
    </source>
</evidence>
<dbReference type="GO" id="GO:0038023">
    <property type="term" value="F:signaling receptor activity"/>
    <property type="evidence" value="ECO:0007669"/>
    <property type="project" value="InterPro"/>
</dbReference>
<comment type="subcellular location">
    <subcellularLocation>
        <location evidence="1 14">Cell outer membrane</location>
        <topology evidence="1 14">Multi-pass membrane protein</topology>
    </subcellularLocation>
</comment>
<keyword evidence="4 14" id="KW-1134">Transmembrane beta strand</keyword>
<dbReference type="AlphaFoldDB" id="A0A368X7J1"/>
<dbReference type="RefSeq" id="WP_245966037.1">
    <property type="nucleotide sequence ID" value="NZ_QPJK01000017.1"/>
</dbReference>
<dbReference type="InterPro" id="IPR000531">
    <property type="entry name" value="Beta-barrel_TonB"/>
</dbReference>
<dbReference type="InterPro" id="IPR037066">
    <property type="entry name" value="Plug_dom_sf"/>
</dbReference>
<keyword evidence="8" id="KW-0408">Iron</keyword>
<dbReference type="Pfam" id="PF00593">
    <property type="entry name" value="TonB_dep_Rec_b-barrel"/>
    <property type="match status" value="1"/>
</dbReference>
<dbReference type="PROSITE" id="PS52016">
    <property type="entry name" value="TONB_DEPENDENT_REC_3"/>
    <property type="match status" value="1"/>
</dbReference>
<dbReference type="InterPro" id="IPR012910">
    <property type="entry name" value="Plug_dom"/>
</dbReference>
<evidence type="ECO:0000256" key="6">
    <source>
        <dbReference type="ARBA" id="ARBA00022692"/>
    </source>
</evidence>
<dbReference type="PANTHER" id="PTHR32552">
    <property type="entry name" value="FERRICHROME IRON RECEPTOR-RELATED"/>
    <property type="match status" value="1"/>
</dbReference>
<comment type="similarity">
    <text evidence="2 14 16">Belongs to the TonB-dependent receptor family.</text>
</comment>
<dbReference type="InterPro" id="IPR010105">
    <property type="entry name" value="TonB_sidphr_rcpt"/>
</dbReference>